<gene>
    <name evidence="10" type="ORF">D0Y65_043036</name>
</gene>
<evidence type="ECO:0000256" key="4">
    <source>
        <dbReference type="ARBA" id="ARBA00022692"/>
    </source>
</evidence>
<keyword evidence="2" id="KW-0328">Glycosyltransferase</keyword>
<dbReference type="GO" id="GO:0016760">
    <property type="term" value="F:cellulose synthase (UDP-forming) activity"/>
    <property type="evidence" value="ECO:0007669"/>
    <property type="project" value="InterPro"/>
</dbReference>
<evidence type="ECO:0000256" key="3">
    <source>
        <dbReference type="ARBA" id="ARBA00022679"/>
    </source>
</evidence>
<feature type="binding site" evidence="8">
    <location>
        <position position="54"/>
    </location>
    <ligand>
        <name>UDP-alpha-D-glucose</name>
        <dbReference type="ChEBI" id="CHEBI:58885"/>
    </ligand>
</feature>
<evidence type="ECO:0000256" key="1">
    <source>
        <dbReference type="ARBA" id="ARBA00004308"/>
    </source>
</evidence>
<keyword evidence="7" id="KW-0961">Cell wall biogenesis/degradation</keyword>
<dbReference type="GO" id="GO:0016020">
    <property type="term" value="C:membrane"/>
    <property type="evidence" value="ECO:0007669"/>
    <property type="project" value="InterPro"/>
</dbReference>
<dbReference type="PANTHER" id="PTHR13301">
    <property type="entry name" value="X-BOX TRANSCRIPTION FACTOR-RELATED"/>
    <property type="match status" value="1"/>
</dbReference>
<keyword evidence="3" id="KW-0808">Transferase</keyword>
<name>A0A445GFX3_GLYSO</name>
<comment type="caution">
    <text evidence="10">The sequence shown here is derived from an EMBL/GenBank/DDBJ whole genome shotgun (WGS) entry which is preliminary data.</text>
</comment>
<dbReference type="AlphaFoldDB" id="A0A445GFX3"/>
<dbReference type="Proteomes" id="UP000289340">
    <property type="component" value="Chromosome 16"/>
</dbReference>
<keyword evidence="6" id="KW-0472">Membrane</keyword>
<evidence type="ECO:0000256" key="2">
    <source>
        <dbReference type="ARBA" id="ARBA00022676"/>
    </source>
</evidence>
<proteinExistence type="predicted"/>
<organism evidence="10 11">
    <name type="scientific">Glycine soja</name>
    <name type="common">Wild soybean</name>
    <dbReference type="NCBI Taxonomy" id="3848"/>
    <lineage>
        <taxon>Eukaryota</taxon>
        <taxon>Viridiplantae</taxon>
        <taxon>Streptophyta</taxon>
        <taxon>Embryophyta</taxon>
        <taxon>Tracheophyta</taxon>
        <taxon>Spermatophyta</taxon>
        <taxon>Magnoliopsida</taxon>
        <taxon>eudicotyledons</taxon>
        <taxon>Gunneridae</taxon>
        <taxon>Pentapetalae</taxon>
        <taxon>rosids</taxon>
        <taxon>fabids</taxon>
        <taxon>Fabales</taxon>
        <taxon>Fabaceae</taxon>
        <taxon>Papilionoideae</taxon>
        <taxon>50 kb inversion clade</taxon>
        <taxon>NPAAA clade</taxon>
        <taxon>indigoferoid/millettioid clade</taxon>
        <taxon>Phaseoleae</taxon>
        <taxon>Glycine</taxon>
        <taxon>Glycine subgen. Soja</taxon>
    </lineage>
</organism>
<feature type="binding site" evidence="9">
    <location>
        <position position="55"/>
    </location>
    <ligand>
        <name>Mn(2+)</name>
        <dbReference type="ChEBI" id="CHEBI:29035"/>
    </ligand>
</feature>
<dbReference type="GO" id="GO:0071555">
    <property type="term" value="P:cell wall organization"/>
    <property type="evidence" value="ECO:0007669"/>
    <property type="project" value="UniProtKB-KW"/>
</dbReference>
<keyword evidence="4" id="KW-0812">Transmembrane</keyword>
<accession>A0A445GFX3</accession>
<dbReference type="EMBL" id="QZWG01000016">
    <property type="protein sequence ID" value="RZB60101.1"/>
    <property type="molecule type" value="Genomic_DNA"/>
</dbReference>
<evidence type="ECO:0000313" key="10">
    <source>
        <dbReference type="EMBL" id="RZB60101.1"/>
    </source>
</evidence>
<protein>
    <submittedName>
        <fullName evidence="10">Cellulose synthase A catalytic subunit 4</fullName>
    </submittedName>
</protein>
<dbReference type="GO" id="GO:0012505">
    <property type="term" value="C:endomembrane system"/>
    <property type="evidence" value="ECO:0007669"/>
    <property type="project" value="UniProtKB-SubCell"/>
</dbReference>
<dbReference type="InterPro" id="IPR005150">
    <property type="entry name" value="Cellulose_synth"/>
</dbReference>
<evidence type="ECO:0000256" key="8">
    <source>
        <dbReference type="PIRSR" id="PIRSR605150-2"/>
    </source>
</evidence>
<sequence>MQNGTPWPGNNVRDHHGMIQVFLGENGVRDMEGNELPYLVYVSREKRAKYHHHKKGGAMNAFVRVSTIISNAPYVLNVDCDHYINNSKALREAMCFMMDPTSGEKICCVQFP</sequence>
<keyword evidence="11" id="KW-1185">Reference proteome</keyword>
<evidence type="ECO:0000256" key="5">
    <source>
        <dbReference type="ARBA" id="ARBA00022989"/>
    </source>
</evidence>
<comment type="subcellular location">
    <subcellularLocation>
        <location evidence="1">Endomembrane system</location>
    </subcellularLocation>
</comment>
<keyword evidence="5" id="KW-1133">Transmembrane helix</keyword>
<dbReference type="GO" id="GO:0030244">
    <property type="term" value="P:cellulose biosynthetic process"/>
    <property type="evidence" value="ECO:0007669"/>
    <property type="project" value="InterPro"/>
</dbReference>
<dbReference type="Pfam" id="PF03552">
    <property type="entry name" value="Cellulose_synt"/>
    <property type="match status" value="1"/>
</dbReference>
<evidence type="ECO:0000256" key="7">
    <source>
        <dbReference type="ARBA" id="ARBA00023316"/>
    </source>
</evidence>
<evidence type="ECO:0000313" key="11">
    <source>
        <dbReference type="Proteomes" id="UP000289340"/>
    </source>
</evidence>
<evidence type="ECO:0000256" key="9">
    <source>
        <dbReference type="PIRSR" id="PIRSR605150-3"/>
    </source>
</evidence>
<reference evidence="10 11" key="1">
    <citation type="submission" date="2018-09" db="EMBL/GenBank/DDBJ databases">
        <title>A high-quality reference genome of wild soybean provides a powerful tool to mine soybean genomes.</title>
        <authorList>
            <person name="Xie M."/>
            <person name="Chung C.Y.L."/>
            <person name="Li M.-W."/>
            <person name="Wong F.-L."/>
            <person name="Chan T.-F."/>
            <person name="Lam H.-M."/>
        </authorList>
    </citation>
    <scope>NUCLEOTIDE SEQUENCE [LARGE SCALE GENOMIC DNA]</scope>
    <source>
        <strain evidence="11">cv. W05</strain>
        <tissue evidence="10">Hypocotyl of etiolated seedlings</tissue>
    </source>
</reference>
<feature type="binding site" evidence="9">
    <location>
        <position position="79"/>
    </location>
    <ligand>
        <name>Mn(2+)</name>
        <dbReference type="ChEBI" id="CHEBI:29035"/>
    </ligand>
</feature>
<evidence type="ECO:0000256" key="6">
    <source>
        <dbReference type="ARBA" id="ARBA00023136"/>
    </source>
</evidence>